<dbReference type="CDD" id="cd07035">
    <property type="entry name" value="TPP_PYR_POX_like"/>
    <property type="match status" value="1"/>
</dbReference>
<proteinExistence type="inferred from homology"/>
<reference evidence="3 4" key="1">
    <citation type="submission" date="2019-09" db="EMBL/GenBank/DDBJ databases">
        <title>Genome sequencing of Ng87 strain.</title>
        <authorList>
            <person name="Karasev E.S."/>
            <person name="Andronov E."/>
        </authorList>
    </citation>
    <scope>NUCLEOTIDE SEQUENCE [LARGE SCALE GENOMIC DNA]</scope>
    <source>
        <strain evidence="3 4">Ng87</strain>
    </source>
</reference>
<organism evidence="3 4">
    <name type="scientific">Neorhizobium galegae</name>
    <name type="common">Rhizobium galegae</name>
    <dbReference type="NCBI Taxonomy" id="399"/>
    <lineage>
        <taxon>Bacteria</taxon>
        <taxon>Pseudomonadati</taxon>
        <taxon>Pseudomonadota</taxon>
        <taxon>Alphaproteobacteria</taxon>
        <taxon>Hyphomicrobiales</taxon>
        <taxon>Rhizobiaceae</taxon>
        <taxon>Rhizobium/Agrobacterium group</taxon>
        <taxon>Neorhizobium</taxon>
    </lineage>
</organism>
<comment type="caution">
    <text evidence="3">The sequence shown here is derived from an EMBL/GenBank/DDBJ whole genome shotgun (WGS) entry which is preliminary data.</text>
</comment>
<evidence type="ECO:0000259" key="2">
    <source>
        <dbReference type="Pfam" id="PF02776"/>
    </source>
</evidence>
<dbReference type="PANTHER" id="PTHR18968:SF13">
    <property type="entry name" value="ACETOLACTATE SYNTHASE CATALYTIC SUBUNIT, MITOCHONDRIAL"/>
    <property type="match status" value="1"/>
</dbReference>
<feature type="domain" description="Thiamine pyrophosphate enzyme N-terminal TPP-binding" evidence="2">
    <location>
        <begin position="11"/>
        <end position="108"/>
    </location>
</feature>
<dbReference type="GO" id="GO:0005948">
    <property type="term" value="C:acetolactate synthase complex"/>
    <property type="evidence" value="ECO:0007669"/>
    <property type="project" value="TreeGrafter"/>
</dbReference>
<dbReference type="PANTHER" id="PTHR18968">
    <property type="entry name" value="THIAMINE PYROPHOSPHATE ENZYMES"/>
    <property type="match status" value="1"/>
</dbReference>
<evidence type="ECO:0000313" key="4">
    <source>
        <dbReference type="Proteomes" id="UP000386575"/>
    </source>
</evidence>
<sequence length="108" mass="11366">MKHEKTTGTFAAEAVLTHMKAAGIDVLFANGGTDFPSIIEAFARQSETGLKMPEALVIPHEGVAVGMAHGYYLMTSKPAGVIVHVNVGLANSVMGLINARSENVPVMM</sequence>
<feature type="non-terminal residue" evidence="3">
    <location>
        <position position="108"/>
    </location>
</feature>
<dbReference type="GO" id="GO:0050660">
    <property type="term" value="F:flavin adenine dinucleotide binding"/>
    <property type="evidence" value="ECO:0007669"/>
    <property type="project" value="TreeGrafter"/>
</dbReference>
<accession>A0A6A1TKB0</accession>
<dbReference type="GO" id="GO:0009097">
    <property type="term" value="P:isoleucine biosynthetic process"/>
    <property type="evidence" value="ECO:0007669"/>
    <property type="project" value="TreeGrafter"/>
</dbReference>
<dbReference type="InterPro" id="IPR029061">
    <property type="entry name" value="THDP-binding"/>
</dbReference>
<dbReference type="SUPFAM" id="SSF52518">
    <property type="entry name" value="Thiamin diphosphate-binding fold (THDP-binding)"/>
    <property type="match status" value="1"/>
</dbReference>
<evidence type="ECO:0000256" key="1">
    <source>
        <dbReference type="ARBA" id="ARBA00007812"/>
    </source>
</evidence>
<comment type="similarity">
    <text evidence="1">Belongs to the TPP enzyme family.</text>
</comment>
<protein>
    <submittedName>
        <fullName evidence="3">Decarboxylase</fullName>
    </submittedName>
</protein>
<dbReference type="Proteomes" id="UP000386575">
    <property type="component" value="Unassembled WGS sequence"/>
</dbReference>
<dbReference type="Pfam" id="PF02776">
    <property type="entry name" value="TPP_enzyme_N"/>
    <property type="match status" value="1"/>
</dbReference>
<dbReference type="Gene3D" id="3.40.50.970">
    <property type="match status" value="1"/>
</dbReference>
<dbReference type="InterPro" id="IPR045229">
    <property type="entry name" value="TPP_enz"/>
</dbReference>
<evidence type="ECO:0000313" key="3">
    <source>
        <dbReference type="EMBL" id="KAB1083991.1"/>
    </source>
</evidence>
<dbReference type="GO" id="GO:0030976">
    <property type="term" value="F:thiamine pyrophosphate binding"/>
    <property type="evidence" value="ECO:0007669"/>
    <property type="project" value="InterPro"/>
</dbReference>
<dbReference type="InterPro" id="IPR012001">
    <property type="entry name" value="Thiamin_PyroP_enz_TPP-bd_dom"/>
</dbReference>
<name>A0A6A1TKB0_NEOGA</name>
<dbReference type="AlphaFoldDB" id="A0A6A1TKB0"/>
<dbReference type="EMBL" id="VZUL01000003">
    <property type="protein sequence ID" value="KAB1083991.1"/>
    <property type="molecule type" value="Genomic_DNA"/>
</dbReference>
<dbReference type="RefSeq" id="WP_254701569.1">
    <property type="nucleotide sequence ID" value="NZ_VZUL01000003.1"/>
</dbReference>
<dbReference type="GO" id="GO:0003984">
    <property type="term" value="F:acetolactate synthase activity"/>
    <property type="evidence" value="ECO:0007669"/>
    <property type="project" value="TreeGrafter"/>
</dbReference>
<dbReference type="GO" id="GO:0009099">
    <property type="term" value="P:L-valine biosynthetic process"/>
    <property type="evidence" value="ECO:0007669"/>
    <property type="project" value="TreeGrafter"/>
</dbReference>
<gene>
    <name evidence="3" type="ORF">F4V91_31925</name>
</gene>